<sequence length="711" mass="80431">MSLARDYAGTWPRTIDDTKGPPQTPTRSCATKALPKDVLDSVKRLKLSGTTFTENQKTSTPIFPPYPKTRLDPLVGEEHMILQKELGPPIELPENSDFVSSLYSYLASSERIDDFLDETEVYDSTKHRWALPESHETLQEAQMYRPLVKLLKAVFKYFWEGNAARRQVIDTHLTQLPHKEPVPTTNFSSPDISVKARGYSFQLPHRATTTDIGYSNIATCFEVKVTNKRWTLMYQLLQLAGYARQIFIQQPNRRFVRALIITEQNFRLFHFDRSGVQFSHPIDIHGKDGAHTFVRLVLGLGSLDEVDVGLDTSLKWEIENGRKVGGTLTTRGEDNSEVKYTLADVEPTVPCYTVRGRGVICWTVIDPLSGQTLFVRDSWRAQDRLSEDFYLEKARVIAGVAQMLLFEYNRGETKNFRGFDTQSPHSSFRGRISGRIVLNSHGKSIKHFKSPKELLCALRDAIEGHKNLSLKETLHRDIILDNILLGRPGAEKGSRGMLMGLDMAIVNERNASNISADWKTTTGIYQSIMLLRSGDSTICPYPLAHSHLDDLESFIYVLTHIMYEYDHTGTRHAPFQLIKNWTLNPGTPEADSKEAYLGRLIAESDVQKSWPPSCIDLLIEFKSFLYGIHQDRTELSTQPPILREDDLKELAEQLPEHYQAVLSLFDKAIGRIESGNDRIPAPQSVAPGSSSIVLASEASNSHNFSEETRFN</sequence>
<comment type="caution">
    <text evidence="3">The sequence shown here is derived from an EMBL/GenBank/DDBJ whole genome shotgun (WGS) entry which is preliminary data.</text>
</comment>
<evidence type="ECO:0000256" key="1">
    <source>
        <dbReference type="SAM" id="MobiDB-lite"/>
    </source>
</evidence>
<proteinExistence type="predicted"/>
<accession>A0A4V1Q458</accession>
<name>A0A4V1Q458_9AGAR</name>
<dbReference type="Proteomes" id="UP000290288">
    <property type="component" value="Unassembled WGS sequence"/>
</dbReference>
<feature type="region of interest" description="Disordered" evidence="1">
    <location>
        <begin position="1"/>
        <end position="27"/>
    </location>
</feature>
<dbReference type="EMBL" id="SDEE01000127">
    <property type="protein sequence ID" value="RXW20938.1"/>
    <property type="molecule type" value="Genomic_DNA"/>
</dbReference>
<dbReference type="InterPro" id="IPR011009">
    <property type="entry name" value="Kinase-like_dom_sf"/>
</dbReference>
<reference evidence="3 4" key="1">
    <citation type="submission" date="2019-01" db="EMBL/GenBank/DDBJ databases">
        <title>Draft genome sequence of Psathyrella aberdarensis IHI B618.</title>
        <authorList>
            <person name="Buettner E."/>
            <person name="Kellner H."/>
        </authorList>
    </citation>
    <scope>NUCLEOTIDE SEQUENCE [LARGE SCALE GENOMIC DNA]</scope>
    <source>
        <strain evidence="3 4">IHI B618</strain>
    </source>
</reference>
<dbReference type="InterPro" id="IPR040976">
    <property type="entry name" value="Pkinase_fungal"/>
</dbReference>
<dbReference type="SUPFAM" id="SSF56112">
    <property type="entry name" value="Protein kinase-like (PK-like)"/>
    <property type="match status" value="1"/>
</dbReference>
<dbReference type="Gene3D" id="1.10.510.10">
    <property type="entry name" value="Transferase(Phosphotransferase) domain 1"/>
    <property type="match status" value="1"/>
</dbReference>
<evidence type="ECO:0000313" key="3">
    <source>
        <dbReference type="EMBL" id="RXW20938.1"/>
    </source>
</evidence>
<dbReference type="PANTHER" id="PTHR38248:SF2">
    <property type="entry name" value="FUNK1 11"/>
    <property type="match status" value="1"/>
</dbReference>
<dbReference type="PANTHER" id="PTHR38248">
    <property type="entry name" value="FUNK1 6"/>
    <property type="match status" value="1"/>
</dbReference>
<dbReference type="AlphaFoldDB" id="A0A4V1Q458"/>
<evidence type="ECO:0000313" key="4">
    <source>
        <dbReference type="Proteomes" id="UP000290288"/>
    </source>
</evidence>
<evidence type="ECO:0000259" key="2">
    <source>
        <dbReference type="Pfam" id="PF17667"/>
    </source>
</evidence>
<organism evidence="3 4">
    <name type="scientific">Candolleomyces aberdarensis</name>
    <dbReference type="NCBI Taxonomy" id="2316362"/>
    <lineage>
        <taxon>Eukaryota</taxon>
        <taxon>Fungi</taxon>
        <taxon>Dikarya</taxon>
        <taxon>Basidiomycota</taxon>
        <taxon>Agaricomycotina</taxon>
        <taxon>Agaricomycetes</taxon>
        <taxon>Agaricomycetidae</taxon>
        <taxon>Agaricales</taxon>
        <taxon>Agaricineae</taxon>
        <taxon>Psathyrellaceae</taxon>
        <taxon>Candolleomyces</taxon>
    </lineage>
</organism>
<gene>
    <name evidence="3" type="ORF">EST38_g4921</name>
</gene>
<protein>
    <recommendedName>
        <fullName evidence="2">Fungal-type protein kinase domain-containing protein</fullName>
    </recommendedName>
</protein>
<feature type="domain" description="Fungal-type protein kinase" evidence="2">
    <location>
        <begin position="422"/>
        <end position="561"/>
    </location>
</feature>
<feature type="domain" description="Fungal-type protein kinase" evidence="2">
    <location>
        <begin position="208"/>
        <end position="403"/>
    </location>
</feature>
<dbReference type="Pfam" id="PF17667">
    <property type="entry name" value="Pkinase_fungal"/>
    <property type="match status" value="2"/>
</dbReference>
<dbReference type="OrthoDB" id="5584477at2759"/>
<keyword evidence="4" id="KW-1185">Reference proteome</keyword>